<evidence type="ECO:0000256" key="3">
    <source>
        <dbReference type="SAM" id="MobiDB-lite"/>
    </source>
</evidence>
<comment type="caution">
    <text evidence="4">The sequence shown here is derived from an EMBL/GenBank/DDBJ whole genome shotgun (WGS) entry which is preliminary data.</text>
</comment>
<feature type="compositionally biased region" description="Basic and acidic residues" evidence="3">
    <location>
        <begin position="1"/>
        <end position="19"/>
    </location>
</feature>
<dbReference type="Proteomes" id="UP001286313">
    <property type="component" value="Unassembled WGS sequence"/>
</dbReference>
<dbReference type="EMBL" id="JAWQEG010004997">
    <property type="protein sequence ID" value="KAK3859525.1"/>
    <property type="molecule type" value="Genomic_DNA"/>
</dbReference>
<evidence type="ECO:0000313" key="5">
    <source>
        <dbReference type="Proteomes" id="UP001286313"/>
    </source>
</evidence>
<dbReference type="PANTHER" id="PTHR44227">
    <property type="match status" value="1"/>
</dbReference>
<keyword evidence="5" id="KW-1185">Reference proteome</keyword>
<gene>
    <name evidence="4" type="ORF">Pcinc_034374</name>
</gene>
<evidence type="ECO:0000256" key="2">
    <source>
        <dbReference type="ARBA" id="ARBA00022803"/>
    </source>
</evidence>
<feature type="compositionally biased region" description="Polar residues" evidence="3">
    <location>
        <begin position="122"/>
        <end position="138"/>
    </location>
</feature>
<organism evidence="4 5">
    <name type="scientific">Petrolisthes cinctipes</name>
    <name type="common">Flat porcelain crab</name>
    <dbReference type="NCBI Taxonomy" id="88211"/>
    <lineage>
        <taxon>Eukaryota</taxon>
        <taxon>Metazoa</taxon>
        <taxon>Ecdysozoa</taxon>
        <taxon>Arthropoda</taxon>
        <taxon>Crustacea</taxon>
        <taxon>Multicrustacea</taxon>
        <taxon>Malacostraca</taxon>
        <taxon>Eumalacostraca</taxon>
        <taxon>Eucarida</taxon>
        <taxon>Decapoda</taxon>
        <taxon>Pleocyemata</taxon>
        <taxon>Anomura</taxon>
        <taxon>Galatheoidea</taxon>
        <taxon>Porcellanidae</taxon>
        <taxon>Petrolisthes</taxon>
    </lineage>
</organism>
<feature type="region of interest" description="Disordered" evidence="3">
    <location>
        <begin position="122"/>
        <end position="183"/>
    </location>
</feature>
<keyword evidence="2" id="KW-0802">TPR repeat</keyword>
<feature type="compositionally biased region" description="Basic residues" evidence="3">
    <location>
        <begin position="31"/>
        <end position="41"/>
    </location>
</feature>
<dbReference type="GO" id="GO:0030968">
    <property type="term" value="P:endoplasmic reticulum unfolded protein response"/>
    <property type="evidence" value="ECO:0007669"/>
    <property type="project" value="TreeGrafter"/>
</dbReference>
<protein>
    <submittedName>
        <fullName evidence="4">Uncharacterized protein</fullName>
    </submittedName>
</protein>
<proteinExistence type="predicted"/>
<dbReference type="InterPro" id="IPR052346">
    <property type="entry name" value="O-mannosyl-transferase_TMTC"/>
</dbReference>
<feature type="region of interest" description="Disordered" evidence="3">
    <location>
        <begin position="1"/>
        <end position="101"/>
    </location>
</feature>
<name>A0AAE1K029_PETCI</name>
<dbReference type="AlphaFoldDB" id="A0AAE1K029"/>
<reference evidence="4" key="1">
    <citation type="submission" date="2023-10" db="EMBL/GenBank/DDBJ databases">
        <title>Genome assemblies of two species of porcelain crab, Petrolisthes cinctipes and Petrolisthes manimaculis (Anomura: Porcellanidae).</title>
        <authorList>
            <person name="Angst P."/>
        </authorList>
    </citation>
    <scope>NUCLEOTIDE SEQUENCE</scope>
    <source>
        <strain evidence="4">PB745_01</strain>
        <tissue evidence="4">Gill</tissue>
    </source>
</reference>
<accession>A0AAE1K029</accession>
<dbReference type="PANTHER" id="PTHR44227:SF3">
    <property type="entry name" value="PROTEIN O-MANNOSYL-TRANSFERASE TMTC4"/>
    <property type="match status" value="1"/>
</dbReference>
<evidence type="ECO:0000256" key="1">
    <source>
        <dbReference type="ARBA" id="ARBA00022737"/>
    </source>
</evidence>
<feature type="compositionally biased region" description="Low complexity" evidence="3">
    <location>
        <begin position="139"/>
        <end position="163"/>
    </location>
</feature>
<dbReference type="GO" id="GO:0005783">
    <property type="term" value="C:endoplasmic reticulum"/>
    <property type="evidence" value="ECO:0007669"/>
    <property type="project" value="TreeGrafter"/>
</dbReference>
<sequence>MMNVSDKKSEVRNSMERCRGNVVVSSEDKKNRKNVTKQKRKVANEKETKKTLAMERGKVSDGTEVKKSIAEGRGKKMKRQEAGQRKGKSLHSSGQVTKNEVRNSKKWNTCCDYSEGRTENATITKTSSSLDPHETSNASLPSTTNSVLPSTTTTTSSPAVLPSITIENSNTNAPPKPTTKPTRYPRALHCFLTTPTTALQVYVTLALVSVLVYLNGLTGEYVHDDLSAVVRNPDVQGTRPLWHLFLNDFWGKPMSHPASHKSYRPLTILSFR</sequence>
<dbReference type="GO" id="GO:0000030">
    <property type="term" value="F:mannosyltransferase activity"/>
    <property type="evidence" value="ECO:0007669"/>
    <property type="project" value="TreeGrafter"/>
</dbReference>
<dbReference type="GO" id="GO:0035269">
    <property type="term" value="P:protein O-linked glycosylation via mannose"/>
    <property type="evidence" value="ECO:0007669"/>
    <property type="project" value="TreeGrafter"/>
</dbReference>
<keyword evidence="1" id="KW-0677">Repeat</keyword>
<feature type="compositionally biased region" description="Basic and acidic residues" evidence="3">
    <location>
        <begin position="42"/>
        <end position="84"/>
    </location>
</feature>
<evidence type="ECO:0000313" key="4">
    <source>
        <dbReference type="EMBL" id="KAK3859525.1"/>
    </source>
</evidence>